<evidence type="ECO:0000313" key="2">
    <source>
        <dbReference type="EMBL" id="GFQ97522.1"/>
    </source>
</evidence>
<name>A0A8X6F400_TRICU</name>
<dbReference type="AlphaFoldDB" id="A0A8X6F400"/>
<dbReference type="Proteomes" id="UP000887116">
    <property type="component" value="Unassembled WGS sequence"/>
</dbReference>
<reference evidence="1" key="1">
    <citation type="submission" date="2020-07" db="EMBL/GenBank/DDBJ databases">
        <title>Multicomponent nature underlies the extraordinary mechanical properties of spider dragline silk.</title>
        <authorList>
            <person name="Kono N."/>
            <person name="Nakamura H."/>
            <person name="Mori M."/>
            <person name="Yoshida Y."/>
            <person name="Ohtoshi R."/>
            <person name="Malay A.D."/>
            <person name="Moran D.A.P."/>
            <person name="Tomita M."/>
            <person name="Numata K."/>
            <person name="Arakawa K."/>
        </authorList>
    </citation>
    <scope>NUCLEOTIDE SEQUENCE</scope>
</reference>
<evidence type="ECO:0000313" key="3">
    <source>
        <dbReference type="Proteomes" id="UP000887116"/>
    </source>
</evidence>
<keyword evidence="3" id="KW-1185">Reference proteome</keyword>
<evidence type="ECO:0000313" key="1">
    <source>
        <dbReference type="EMBL" id="GFQ69011.1"/>
    </source>
</evidence>
<proteinExistence type="predicted"/>
<dbReference type="EMBL" id="BMAO01000757">
    <property type="protein sequence ID" value="GFQ69011.1"/>
    <property type="molecule type" value="Genomic_DNA"/>
</dbReference>
<sequence>MLKLEEAKGILQQNSRETCESRMLFKLKEGKGTPAFLKRFPLILENVCRNHSSLKFEGVSLSSLEIENNSTGRGDRKFDDLIPFCVSNDNQKQTKECM</sequence>
<protein>
    <submittedName>
        <fullName evidence="1">Uncharacterized protein</fullName>
    </submittedName>
</protein>
<comment type="caution">
    <text evidence="1">The sequence shown here is derived from an EMBL/GenBank/DDBJ whole genome shotgun (WGS) entry which is preliminary data.</text>
</comment>
<accession>A0A8X6F400</accession>
<gene>
    <name evidence="2" type="ORF">TNCT_16301</name>
    <name evidence="1" type="ORF">TNCT_539711</name>
</gene>
<dbReference type="EMBL" id="BMAO01034573">
    <property type="protein sequence ID" value="GFQ97522.1"/>
    <property type="molecule type" value="Genomic_DNA"/>
</dbReference>
<organism evidence="1 3">
    <name type="scientific">Trichonephila clavata</name>
    <name type="common">Joro spider</name>
    <name type="synonym">Nephila clavata</name>
    <dbReference type="NCBI Taxonomy" id="2740835"/>
    <lineage>
        <taxon>Eukaryota</taxon>
        <taxon>Metazoa</taxon>
        <taxon>Ecdysozoa</taxon>
        <taxon>Arthropoda</taxon>
        <taxon>Chelicerata</taxon>
        <taxon>Arachnida</taxon>
        <taxon>Araneae</taxon>
        <taxon>Araneomorphae</taxon>
        <taxon>Entelegynae</taxon>
        <taxon>Araneoidea</taxon>
        <taxon>Nephilidae</taxon>
        <taxon>Trichonephila</taxon>
    </lineage>
</organism>